<accession>A0A164ZTF9</accession>
<dbReference type="AlphaFoldDB" id="A0A164ZTF9"/>
<proteinExistence type="predicted"/>
<gene>
    <name evidence="3" type="ORF">L228DRAFT_273897</name>
</gene>
<keyword evidence="2" id="KW-1133">Transmembrane helix</keyword>
<keyword evidence="2" id="KW-0812">Transmembrane</keyword>
<evidence type="ECO:0000313" key="4">
    <source>
        <dbReference type="Proteomes" id="UP000076632"/>
    </source>
</evidence>
<feature type="transmembrane region" description="Helical" evidence="2">
    <location>
        <begin position="209"/>
        <end position="226"/>
    </location>
</feature>
<organism evidence="3 4">
    <name type="scientific">Xylona heveae (strain CBS 132557 / TC161)</name>
    <dbReference type="NCBI Taxonomy" id="1328760"/>
    <lineage>
        <taxon>Eukaryota</taxon>
        <taxon>Fungi</taxon>
        <taxon>Dikarya</taxon>
        <taxon>Ascomycota</taxon>
        <taxon>Pezizomycotina</taxon>
        <taxon>Xylonomycetes</taxon>
        <taxon>Xylonales</taxon>
        <taxon>Xylonaceae</taxon>
        <taxon>Xylona</taxon>
    </lineage>
</organism>
<feature type="transmembrane region" description="Helical" evidence="2">
    <location>
        <begin position="138"/>
        <end position="165"/>
    </location>
</feature>
<evidence type="ECO:0000313" key="3">
    <source>
        <dbReference type="EMBL" id="KZF19490.1"/>
    </source>
</evidence>
<dbReference type="EMBL" id="KV407466">
    <property type="protein sequence ID" value="KZF19490.1"/>
    <property type="molecule type" value="Genomic_DNA"/>
</dbReference>
<dbReference type="RefSeq" id="XP_018185045.1">
    <property type="nucleotide sequence ID" value="XM_018335599.1"/>
</dbReference>
<keyword evidence="4" id="KW-1185">Reference proteome</keyword>
<dbReference type="InParanoid" id="A0A164ZTF9"/>
<evidence type="ECO:0000256" key="2">
    <source>
        <dbReference type="SAM" id="Phobius"/>
    </source>
</evidence>
<protein>
    <submittedName>
        <fullName evidence="3">Uncharacterized protein</fullName>
    </submittedName>
</protein>
<dbReference type="GeneID" id="28900736"/>
<feature type="region of interest" description="Disordered" evidence="1">
    <location>
        <begin position="50"/>
        <end position="71"/>
    </location>
</feature>
<evidence type="ECO:0000256" key="1">
    <source>
        <dbReference type="SAM" id="MobiDB-lite"/>
    </source>
</evidence>
<feature type="transmembrane region" description="Helical" evidence="2">
    <location>
        <begin position="177"/>
        <end position="203"/>
    </location>
</feature>
<feature type="transmembrane region" description="Helical" evidence="2">
    <location>
        <begin position="90"/>
        <end position="118"/>
    </location>
</feature>
<keyword evidence="2" id="KW-0472">Membrane</keyword>
<reference evidence="3 4" key="1">
    <citation type="journal article" date="2016" name="Fungal Biol.">
        <title>The genome of Xylona heveae provides a window into fungal endophytism.</title>
        <authorList>
            <person name="Gazis R."/>
            <person name="Kuo A."/>
            <person name="Riley R."/>
            <person name="LaButti K."/>
            <person name="Lipzen A."/>
            <person name="Lin J."/>
            <person name="Amirebrahimi M."/>
            <person name="Hesse C.N."/>
            <person name="Spatafora J.W."/>
            <person name="Henrissat B."/>
            <person name="Hainaut M."/>
            <person name="Grigoriev I.V."/>
            <person name="Hibbett D.S."/>
        </authorList>
    </citation>
    <scope>NUCLEOTIDE SEQUENCE [LARGE SCALE GENOMIC DNA]</scope>
    <source>
        <strain evidence="3 4">TC161</strain>
    </source>
</reference>
<feature type="compositionally biased region" description="Basic and acidic residues" evidence="1">
    <location>
        <begin position="60"/>
        <end position="70"/>
    </location>
</feature>
<dbReference type="Proteomes" id="UP000076632">
    <property type="component" value="Unassembled WGS sequence"/>
</dbReference>
<sequence>MAKPDDKHPSATPDFEMAFSSDEKHPMYVWTGADEKALLATEAELLNLSSNTPLPSEAPNKSKLETDKALSSEANEPPGIAALALSILEIYLAIMVTIIMHLAGLMFLAALHFCRFGTWEKGPDGKMTIDASSKAKLLALNVISGSFIVSLMILSTGMFILIKYVESSKRVDFAMDYVGGVFAAVAIYNLAVSAAQYVIYGAYECKLQIVNDGLCVFIAIMGCIRLHKRFFRDPKPTGSATDGAAETAV</sequence>
<name>A0A164ZTF9_XYLHT</name>